<dbReference type="KEGG" id="obr:102720830"/>
<evidence type="ECO:0000313" key="6">
    <source>
        <dbReference type="EnsemblPlants" id="OB01G17920.1"/>
    </source>
</evidence>
<dbReference type="Gramene" id="OB01G17920.1">
    <property type="protein sequence ID" value="OB01G17920.1"/>
    <property type="gene ID" value="OB01G17920"/>
</dbReference>
<dbReference type="OrthoDB" id="586828at2759"/>
<comment type="similarity">
    <text evidence="1">Belongs to the 'GDSL' lipolytic enzyme family.</text>
</comment>
<keyword evidence="7" id="KW-1185">Reference proteome</keyword>
<dbReference type="EnsemblPlants" id="OB01G17920.1">
    <property type="protein sequence ID" value="OB01G17920.1"/>
    <property type="gene ID" value="OB01G17920"/>
</dbReference>
<keyword evidence="4" id="KW-0325">Glycoprotein</keyword>
<keyword evidence="2 5" id="KW-0732">Signal</keyword>
<dbReference type="InterPro" id="IPR036514">
    <property type="entry name" value="SGNH_hydro_sf"/>
</dbReference>
<dbReference type="eggNOG" id="ENOG502QU5U">
    <property type="taxonomic scope" value="Eukaryota"/>
</dbReference>
<protein>
    <recommendedName>
        <fullName evidence="8">Esterase</fullName>
    </recommendedName>
</protein>
<evidence type="ECO:0000256" key="3">
    <source>
        <dbReference type="ARBA" id="ARBA00022801"/>
    </source>
</evidence>
<dbReference type="Pfam" id="PF00657">
    <property type="entry name" value="Lipase_GDSL"/>
    <property type="match status" value="1"/>
</dbReference>
<evidence type="ECO:0000256" key="5">
    <source>
        <dbReference type="SAM" id="SignalP"/>
    </source>
</evidence>
<feature type="chain" id="PRO_5003772877" description="Esterase" evidence="5">
    <location>
        <begin position="21"/>
        <end position="370"/>
    </location>
</feature>
<gene>
    <name evidence="6" type="primary">LOC102720830</name>
</gene>
<reference evidence="6" key="1">
    <citation type="journal article" date="2013" name="Nat. Commun.">
        <title>Whole-genome sequencing of Oryza brachyantha reveals mechanisms underlying Oryza genome evolution.</title>
        <authorList>
            <person name="Chen J."/>
            <person name="Huang Q."/>
            <person name="Gao D."/>
            <person name="Wang J."/>
            <person name="Lang Y."/>
            <person name="Liu T."/>
            <person name="Li B."/>
            <person name="Bai Z."/>
            <person name="Luis Goicoechea J."/>
            <person name="Liang C."/>
            <person name="Chen C."/>
            <person name="Zhang W."/>
            <person name="Sun S."/>
            <person name="Liao Y."/>
            <person name="Zhang X."/>
            <person name="Yang L."/>
            <person name="Song C."/>
            <person name="Wang M."/>
            <person name="Shi J."/>
            <person name="Liu G."/>
            <person name="Liu J."/>
            <person name="Zhou H."/>
            <person name="Zhou W."/>
            <person name="Yu Q."/>
            <person name="An N."/>
            <person name="Chen Y."/>
            <person name="Cai Q."/>
            <person name="Wang B."/>
            <person name="Liu B."/>
            <person name="Min J."/>
            <person name="Huang Y."/>
            <person name="Wu H."/>
            <person name="Li Z."/>
            <person name="Zhang Y."/>
            <person name="Yin Y."/>
            <person name="Song W."/>
            <person name="Jiang J."/>
            <person name="Jackson S.A."/>
            <person name="Wing R.A."/>
            <person name="Wang J."/>
            <person name="Chen M."/>
        </authorList>
    </citation>
    <scope>NUCLEOTIDE SEQUENCE [LARGE SCALE GENOMIC DNA]</scope>
    <source>
        <strain evidence="6">cv. IRGC 101232</strain>
    </source>
</reference>
<dbReference type="Proteomes" id="UP000006038">
    <property type="component" value="Chromosome 1"/>
</dbReference>
<dbReference type="GeneID" id="102720830"/>
<dbReference type="PANTHER" id="PTHR22835">
    <property type="entry name" value="ZINC FINGER FYVE DOMAIN CONTAINING PROTEIN"/>
    <property type="match status" value="1"/>
</dbReference>
<dbReference type="OMA" id="CHYLDIQ"/>
<dbReference type="InterPro" id="IPR035669">
    <property type="entry name" value="SGNH_plant_lipase-like"/>
</dbReference>
<dbReference type="HOGENOM" id="CLU_015101_2_1_1"/>
<proteinExistence type="inferred from homology"/>
<organism evidence="6">
    <name type="scientific">Oryza brachyantha</name>
    <name type="common">malo sina</name>
    <dbReference type="NCBI Taxonomy" id="4533"/>
    <lineage>
        <taxon>Eukaryota</taxon>
        <taxon>Viridiplantae</taxon>
        <taxon>Streptophyta</taxon>
        <taxon>Embryophyta</taxon>
        <taxon>Tracheophyta</taxon>
        <taxon>Spermatophyta</taxon>
        <taxon>Magnoliopsida</taxon>
        <taxon>Liliopsida</taxon>
        <taxon>Poales</taxon>
        <taxon>Poaceae</taxon>
        <taxon>BOP clade</taxon>
        <taxon>Oryzoideae</taxon>
        <taxon>Oryzeae</taxon>
        <taxon>Oryzinae</taxon>
        <taxon>Oryza</taxon>
    </lineage>
</organism>
<reference evidence="6" key="2">
    <citation type="submission" date="2013-04" db="UniProtKB">
        <authorList>
            <consortium name="EnsemblPlants"/>
        </authorList>
    </citation>
    <scope>IDENTIFICATION</scope>
</reference>
<evidence type="ECO:0000313" key="7">
    <source>
        <dbReference type="Proteomes" id="UP000006038"/>
    </source>
</evidence>
<dbReference type="SUPFAM" id="SSF52266">
    <property type="entry name" value="SGNH hydrolase"/>
    <property type="match status" value="1"/>
</dbReference>
<dbReference type="InterPro" id="IPR001087">
    <property type="entry name" value="GDSL"/>
</dbReference>
<dbReference type="GO" id="GO:0016788">
    <property type="term" value="F:hydrolase activity, acting on ester bonds"/>
    <property type="evidence" value="ECO:0007669"/>
    <property type="project" value="InterPro"/>
</dbReference>
<dbReference type="Gene3D" id="3.40.50.1110">
    <property type="entry name" value="SGNH hydrolase"/>
    <property type="match status" value="1"/>
</dbReference>
<sequence length="370" mass="40168">MMMFWPYAISLLLSSPSLEAAAGGGALSSRRYDSIFSFGDSLADTGNNPVVFGWYSIFDPVTRPPYGSTFFGRPTGRNCDGRLILDFVAERLGVPFLPPFLAHNGSFRRGANFAVGGATALNSGFFHAGDPPDASPLPLNTSLGVQVGWFESLKPSLCNTTLECRDFFRRSLFFVGEFGYNDYFFSLRKKSIQEIRLLVPDIIKTISIAIEMLIKHGAKDLVVPGMIPSGCAPPVLAIFAGQAGPDEYEPATGCLKAQNELAVHHNSLLQESLQGLRDRHPDASIVYADFFSPVMAMVRSPGKFGFEDDVLTICCGGPGSAFCGDQGAVTCEDPSARLFWDGVHLTEAGYRYVAEDWLSIIMDSPGNKII</sequence>
<feature type="signal peptide" evidence="5">
    <location>
        <begin position="1"/>
        <end position="20"/>
    </location>
</feature>
<dbReference type="RefSeq" id="XP_015699250.1">
    <property type="nucleotide sequence ID" value="XM_015843764.2"/>
</dbReference>
<accession>J3KXT6</accession>
<name>J3KXT6_ORYBR</name>
<evidence type="ECO:0000256" key="1">
    <source>
        <dbReference type="ARBA" id="ARBA00008668"/>
    </source>
</evidence>
<evidence type="ECO:0008006" key="8">
    <source>
        <dbReference type="Google" id="ProtNLM"/>
    </source>
</evidence>
<dbReference type="PANTHER" id="PTHR22835:SF620">
    <property type="entry name" value="OS01G0223000 PROTEIN"/>
    <property type="match status" value="1"/>
</dbReference>
<dbReference type="CDD" id="cd01837">
    <property type="entry name" value="SGNH_plant_lipase_like"/>
    <property type="match status" value="1"/>
</dbReference>
<dbReference type="AlphaFoldDB" id="J3KXT6"/>
<evidence type="ECO:0000256" key="2">
    <source>
        <dbReference type="ARBA" id="ARBA00022729"/>
    </source>
</evidence>
<evidence type="ECO:0000256" key="4">
    <source>
        <dbReference type="ARBA" id="ARBA00023180"/>
    </source>
</evidence>
<keyword evidence="3" id="KW-0378">Hydrolase</keyword>